<gene>
    <name evidence="5 8" type="primary">trmA</name>
    <name evidence="8" type="ORF">J5V48_08005</name>
</gene>
<dbReference type="EC" id="2.1.1.35" evidence="5"/>
<comment type="catalytic activity">
    <reaction evidence="5">
        <text>uridine(341) in tmRNA + S-adenosyl-L-methionine = 5-methyluridine(341) in tmRNA + S-adenosyl-L-homocysteine + H(+)</text>
        <dbReference type="Rhea" id="RHEA:43612"/>
        <dbReference type="Rhea" id="RHEA-COMP:10630"/>
        <dbReference type="Rhea" id="RHEA-COMP:10631"/>
        <dbReference type="ChEBI" id="CHEBI:15378"/>
        <dbReference type="ChEBI" id="CHEBI:57856"/>
        <dbReference type="ChEBI" id="CHEBI:59789"/>
        <dbReference type="ChEBI" id="CHEBI:65315"/>
        <dbReference type="ChEBI" id="CHEBI:74447"/>
    </reaction>
</comment>
<dbReference type="Pfam" id="PF05958">
    <property type="entry name" value="tRNA_U5-meth_tr"/>
    <property type="match status" value="1"/>
</dbReference>
<keyword evidence="2 5" id="KW-0808">Transferase</keyword>
<keyword evidence="1 5" id="KW-0489">Methyltransferase</keyword>
<comment type="caution">
    <text evidence="5">Lacks conserved residue(s) required for the propagation of feature annotation.</text>
</comment>
<proteinExistence type="inferred from homology"/>
<dbReference type="PROSITE" id="PS01231">
    <property type="entry name" value="TRMA_2"/>
    <property type="match status" value="1"/>
</dbReference>
<dbReference type="InterPro" id="IPR010280">
    <property type="entry name" value="U5_MeTrfase_fam"/>
</dbReference>
<sequence length="380" mass="44251">MLQTLIGKTDPQNYDQYLKEKISNVVTLFKKNNLTIDNYSVFESPKEYYRMRTEFCVFFNEDRSDFNFCMFEPNTKPKKRIELQSFPVGSKAINKAMQLLKKHLLSYNELKHKLFQIDFLSNQSGEIIIALNYHKAINEIEFKKNINDIKRLFLNEGLKAQFIGRAKKQLILADTDTILETIHTKDRDFYLYQVEGNFSQPNIYACQNMVQFARDCCTDCKNVDLIELYCGSGTFTVCLADLFRKVMSTEVSRVPTNTALKNIEKNNIKNTKIARLSAVEVALALNNVREFNRLKEADIDIHEYNFNTLLIDPPRSGLCDKEALDFTARFDRVIYISCNPETLVSDLTYLTKTHEIKRIAFFDQFPYTNHLESGILLEKK</sequence>
<evidence type="ECO:0000256" key="4">
    <source>
        <dbReference type="ARBA" id="ARBA00022694"/>
    </source>
</evidence>
<keyword evidence="3 5" id="KW-0949">S-adenosyl-L-methionine</keyword>
<dbReference type="SUPFAM" id="SSF53335">
    <property type="entry name" value="S-adenosyl-L-methionine-dependent methyltransferases"/>
    <property type="match status" value="1"/>
</dbReference>
<reference evidence="8 9" key="1">
    <citation type="submission" date="2021-03" db="EMBL/GenBank/DDBJ databases">
        <title>Succinivibrio sp. nov. isolated from feces of cow.</title>
        <authorList>
            <person name="Choi J.-Y."/>
        </authorList>
    </citation>
    <scope>NUCLEOTIDE SEQUENCE [LARGE SCALE GENOMIC DNA]</scope>
    <source>
        <strain evidence="8 9">AGMB01872</strain>
    </source>
</reference>
<dbReference type="InterPro" id="IPR029063">
    <property type="entry name" value="SAM-dependent_MTases_sf"/>
</dbReference>
<dbReference type="Gene3D" id="3.40.50.150">
    <property type="entry name" value="Vaccinia Virus protein VP39"/>
    <property type="match status" value="1"/>
</dbReference>
<dbReference type="RefSeq" id="WP_219938059.1">
    <property type="nucleotide sequence ID" value="NZ_JAGFNY010000032.1"/>
</dbReference>
<feature type="binding site" evidence="5 6">
    <location>
        <position position="250"/>
    </location>
    <ligand>
        <name>S-adenosyl-L-methionine</name>
        <dbReference type="ChEBI" id="CHEBI:59789"/>
    </ligand>
</feature>
<keyword evidence="4 5" id="KW-0819">tRNA processing</keyword>
<dbReference type="PANTHER" id="PTHR47790">
    <property type="entry name" value="TRNA/TMRNA (URACIL-C(5))-METHYLTRANSFERASE"/>
    <property type="match status" value="1"/>
</dbReference>
<evidence type="ECO:0000256" key="3">
    <source>
        <dbReference type="ARBA" id="ARBA00022691"/>
    </source>
</evidence>
<feature type="active site" description="Proton acceptor" evidence="5">
    <location>
        <position position="372"/>
    </location>
</feature>
<dbReference type="PANTHER" id="PTHR47790:SF2">
    <property type="entry name" value="TRNA_TMRNA (URACIL-C(5))-METHYLTRANSFERASE"/>
    <property type="match status" value="1"/>
</dbReference>
<feature type="active site" description="Nucleophile" evidence="5 6">
    <location>
        <position position="338"/>
    </location>
</feature>
<comment type="caution">
    <text evidence="8">The sequence shown here is derived from an EMBL/GenBank/DDBJ whole genome shotgun (WGS) entry which is preliminary data.</text>
</comment>
<dbReference type="GO" id="GO:0032259">
    <property type="term" value="P:methylation"/>
    <property type="evidence" value="ECO:0007669"/>
    <property type="project" value="UniProtKB-KW"/>
</dbReference>
<feature type="binding site" evidence="5 6">
    <location>
        <position position="229"/>
    </location>
    <ligand>
        <name>S-adenosyl-L-methionine</name>
        <dbReference type="ChEBI" id="CHEBI:59789"/>
    </ligand>
</feature>
<dbReference type="InterPro" id="IPR030391">
    <property type="entry name" value="MeTrfase_TrmA_CS"/>
</dbReference>
<evidence type="ECO:0000313" key="8">
    <source>
        <dbReference type="EMBL" id="MBW7570834.1"/>
    </source>
</evidence>
<accession>A0ABS7DHQ7</accession>
<evidence type="ECO:0000256" key="1">
    <source>
        <dbReference type="ARBA" id="ARBA00022603"/>
    </source>
</evidence>
<evidence type="ECO:0000256" key="5">
    <source>
        <dbReference type="HAMAP-Rule" id="MF_01011"/>
    </source>
</evidence>
<dbReference type="HAMAP" id="MF_01011">
    <property type="entry name" value="RNA_methyltr_TrmA"/>
    <property type="match status" value="1"/>
</dbReference>
<evidence type="ECO:0000313" key="9">
    <source>
        <dbReference type="Proteomes" id="UP000731465"/>
    </source>
</evidence>
<evidence type="ECO:0000256" key="7">
    <source>
        <dbReference type="PROSITE-ProRule" id="PRU10015"/>
    </source>
</evidence>
<evidence type="ECO:0000256" key="2">
    <source>
        <dbReference type="ARBA" id="ARBA00022679"/>
    </source>
</evidence>
<evidence type="ECO:0000256" key="6">
    <source>
        <dbReference type="PROSITE-ProRule" id="PRU01024"/>
    </source>
</evidence>
<dbReference type="InterPro" id="IPR030390">
    <property type="entry name" value="MeTrfase_TrmA_AS"/>
</dbReference>
<feature type="binding site" evidence="5 6">
    <location>
        <position position="200"/>
    </location>
    <ligand>
        <name>S-adenosyl-L-methionine</name>
        <dbReference type="ChEBI" id="CHEBI:59789"/>
    </ligand>
</feature>
<comment type="similarity">
    <text evidence="5">Belongs to the class I-like SAM-binding methyltransferase superfamily. RNA M5U methyltransferase family. TrmA subfamily.</text>
</comment>
<keyword evidence="9" id="KW-1185">Reference proteome</keyword>
<dbReference type="PROSITE" id="PS01230">
    <property type="entry name" value="TRMA_1"/>
    <property type="match status" value="1"/>
</dbReference>
<comment type="catalytic activity">
    <reaction evidence="5">
        <text>uridine(54) in tRNA + S-adenosyl-L-methionine = 5-methyluridine(54) in tRNA + S-adenosyl-L-homocysteine + H(+)</text>
        <dbReference type="Rhea" id="RHEA:42712"/>
        <dbReference type="Rhea" id="RHEA-COMP:10167"/>
        <dbReference type="Rhea" id="RHEA-COMP:10193"/>
        <dbReference type="ChEBI" id="CHEBI:15378"/>
        <dbReference type="ChEBI" id="CHEBI:57856"/>
        <dbReference type="ChEBI" id="CHEBI:59789"/>
        <dbReference type="ChEBI" id="CHEBI:65315"/>
        <dbReference type="ChEBI" id="CHEBI:74447"/>
        <dbReference type="EC" id="2.1.1.35"/>
    </reaction>
</comment>
<comment type="function">
    <text evidence="5">Dual-specificity methyltransferase that catalyzes the formation of 5-methyluridine at position 54 (m5U54) in all tRNAs, and that of position 341 (m5U341) in tmRNA (transfer-mRNA).</text>
</comment>
<name>A0ABS7DHQ7_9GAMM</name>
<dbReference type="Proteomes" id="UP000731465">
    <property type="component" value="Unassembled WGS sequence"/>
</dbReference>
<dbReference type="PROSITE" id="PS51687">
    <property type="entry name" value="SAM_MT_RNA_M5U"/>
    <property type="match status" value="1"/>
</dbReference>
<dbReference type="Gene3D" id="2.40.50.1070">
    <property type="match status" value="1"/>
</dbReference>
<organism evidence="8 9">
    <name type="scientific">Succinivibrio faecicola</name>
    <dbReference type="NCBI Taxonomy" id="2820300"/>
    <lineage>
        <taxon>Bacteria</taxon>
        <taxon>Pseudomonadati</taxon>
        <taxon>Pseudomonadota</taxon>
        <taxon>Gammaproteobacteria</taxon>
        <taxon>Aeromonadales</taxon>
        <taxon>Succinivibrionaceae</taxon>
        <taxon>Succinivibrio</taxon>
    </lineage>
</organism>
<feature type="active site" evidence="7">
    <location>
        <position position="338"/>
    </location>
</feature>
<dbReference type="EMBL" id="JAGFNY010000032">
    <property type="protein sequence ID" value="MBW7570834.1"/>
    <property type="molecule type" value="Genomic_DNA"/>
</dbReference>
<protein>
    <recommendedName>
        <fullName evidence="5">tRNA/tmRNA (uracil-C(5))-methyltransferase</fullName>
        <ecNumber evidence="5">2.1.1.35</ecNumber>
    </recommendedName>
    <alternativeName>
        <fullName evidence="5">tRNA (uracil(54)-C(5))-methyltransferase</fullName>
    </alternativeName>
    <alternativeName>
        <fullName evidence="5">tRNA(m5U54)-methyltransferase</fullName>
        <shortName evidence="5">RUMT</shortName>
    </alternativeName>
    <alternativeName>
        <fullName evidence="5">tmRNA (uracil(341)-C(5))-methyltransferase</fullName>
    </alternativeName>
</protein>
<dbReference type="GO" id="GO:0030697">
    <property type="term" value="F:tRNA (uracil(54)-C5)-methyltransferase activity, S-adenosyl methionine-dependent"/>
    <property type="evidence" value="ECO:0007669"/>
    <property type="project" value="UniProtKB-EC"/>
</dbReference>
<dbReference type="InterPro" id="IPR011869">
    <property type="entry name" value="TrmA_MeTrfase"/>
</dbReference>
<feature type="binding site" evidence="5 6">
    <location>
        <position position="312"/>
    </location>
    <ligand>
        <name>S-adenosyl-L-methionine</name>
        <dbReference type="ChEBI" id="CHEBI:59789"/>
    </ligand>
</feature>
<dbReference type="NCBIfam" id="TIGR02143">
    <property type="entry name" value="trmA_only"/>
    <property type="match status" value="1"/>
</dbReference>